<sequence length="73" mass="8367">IYQDIRDLSPCTEATSFGYQELGKNLDNFGNYKISLLRISSDNCRNKATITTIFDLSGYEELIETWKILAIIE</sequence>
<dbReference type="EMBL" id="CAJVQC010057845">
    <property type="protein sequence ID" value="CAG8798028.1"/>
    <property type="molecule type" value="Genomic_DNA"/>
</dbReference>
<name>A0ACA9RLJ5_9GLOM</name>
<feature type="non-terminal residue" evidence="1">
    <location>
        <position position="1"/>
    </location>
</feature>
<proteinExistence type="predicted"/>
<accession>A0ACA9RLJ5</accession>
<comment type="caution">
    <text evidence="1">The sequence shown here is derived from an EMBL/GenBank/DDBJ whole genome shotgun (WGS) entry which is preliminary data.</text>
</comment>
<dbReference type="Proteomes" id="UP000789920">
    <property type="component" value="Unassembled WGS sequence"/>
</dbReference>
<protein>
    <submittedName>
        <fullName evidence="1">16514_t:CDS:1</fullName>
    </submittedName>
</protein>
<keyword evidence="2" id="KW-1185">Reference proteome</keyword>
<reference evidence="1" key="1">
    <citation type="submission" date="2021-06" db="EMBL/GenBank/DDBJ databases">
        <authorList>
            <person name="Kallberg Y."/>
            <person name="Tangrot J."/>
            <person name="Rosling A."/>
        </authorList>
    </citation>
    <scope>NUCLEOTIDE SEQUENCE</scope>
    <source>
        <strain evidence="1">MA461A</strain>
    </source>
</reference>
<organism evidence="1 2">
    <name type="scientific">Racocetra persica</name>
    <dbReference type="NCBI Taxonomy" id="160502"/>
    <lineage>
        <taxon>Eukaryota</taxon>
        <taxon>Fungi</taxon>
        <taxon>Fungi incertae sedis</taxon>
        <taxon>Mucoromycota</taxon>
        <taxon>Glomeromycotina</taxon>
        <taxon>Glomeromycetes</taxon>
        <taxon>Diversisporales</taxon>
        <taxon>Gigasporaceae</taxon>
        <taxon>Racocetra</taxon>
    </lineage>
</organism>
<evidence type="ECO:0000313" key="2">
    <source>
        <dbReference type="Proteomes" id="UP000789920"/>
    </source>
</evidence>
<gene>
    <name evidence="1" type="ORF">RPERSI_LOCUS20456</name>
</gene>
<evidence type="ECO:0000313" key="1">
    <source>
        <dbReference type="EMBL" id="CAG8798028.1"/>
    </source>
</evidence>